<evidence type="ECO:0000313" key="3">
    <source>
        <dbReference type="EMBL" id="CAB4150778.1"/>
    </source>
</evidence>
<evidence type="ECO:0000313" key="5">
    <source>
        <dbReference type="EMBL" id="CAB4174410.1"/>
    </source>
</evidence>
<name>A0A6J5R5W6_9CAUD</name>
<evidence type="ECO:0000313" key="4">
    <source>
        <dbReference type="EMBL" id="CAB4161565.1"/>
    </source>
</evidence>
<dbReference type="EMBL" id="LR797492">
    <property type="protein sequence ID" value="CAB4219974.1"/>
    <property type="molecule type" value="Genomic_DNA"/>
</dbReference>
<dbReference type="EMBL" id="LR796305">
    <property type="protein sequence ID" value="CAB4135678.1"/>
    <property type="molecule type" value="Genomic_DNA"/>
</dbReference>
<evidence type="ECO:0000313" key="10">
    <source>
        <dbReference type="EMBL" id="CAB4219974.1"/>
    </source>
</evidence>
<gene>
    <name evidence="6" type="ORF">UFOVP1031_135</name>
    <name evidence="7" type="ORF">UFOVP1172_157</name>
    <name evidence="8" type="ORF">UFOVP1240_62</name>
    <name evidence="9" type="ORF">UFOVP1486_119</name>
    <name evidence="11" type="ORF">UFOVP1578_50</name>
    <name evidence="10" type="ORF">UFOVP1630_42</name>
    <name evidence="1" type="ORF">UFOVP288_79</name>
    <name evidence="2" type="ORF">UFOVP483_117</name>
    <name evidence="3" type="ORF">UFOVP573_36</name>
    <name evidence="4" type="ORF">UFOVP769_79</name>
    <name evidence="5" type="ORF">UFOVP962_47</name>
</gene>
<dbReference type="EMBL" id="LR796917">
    <property type="protein sequence ID" value="CAB4174410.1"/>
    <property type="molecule type" value="Genomic_DNA"/>
</dbReference>
<dbReference type="EMBL" id="LR797130">
    <property type="protein sequence ID" value="CAB4188891.1"/>
    <property type="molecule type" value="Genomic_DNA"/>
</dbReference>
<dbReference type="EMBL" id="LR796461">
    <property type="protein sequence ID" value="CAB4146155.1"/>
    <property type="molecule type" value="Genomic_DNA"/>
</dbReference>
<reference evidence="7" key="1">
    <citation type="submission" date="2020-05" db="EMBL/GenBank/DDBJ databases">
        <authorList>
            <person name="Chiriac C."/>
            <person name="Salcher M."/>
            <person name="Ghai R."/>
            <person name="Kavagutti S V."/>
        </authorList>
    </citation>
    <scope>NUCLEOTIDE SEQUENCE</scope>
</reference>
<dbReference type="EMBL" id="LR796980">
    <property type="protein sequence ID" value="CAB4179536.1"/>
    <property type="molecule type" value="Genomic_DNA"/>
</dbReference>
<proteinExistence type="predicted"/>
<evidence type="ECO:0000313" key="11">
    <source>
        <dbReference type="EMBL" id="CAB5230655.1"/>
    </source>
</evidence>
<dbReference type="EMBL" id="LR797434">
    <property type="protein sequence ID" value="CAB4216229.1"/>
    <property type="molecule type" value="Genomic_DNA"/>
</dbReference>
<dbReference type="EMBL" id="LR796709">
    <property type="protein sequence ID" value="CAB4161565.1"/>
    <property type="molecule type" value="Genomic_DNA"/>
</dbReference>
<protein>
    <submittedName>
        <fullName evidence="7">Uncharacterized protein</fullName>
    </submittedName>
</protein>
<evidence type="ECO:0000313" key="6">
    <source>
        <dbReference type="EMBL" id="CAB4179536.1"/>
    </source>
</evidence>
<evidence type="ECO:0000313" key="2">
    <source>
        <dbReference type="EMBL" id="CAB4146155.1"/>
    </source>
</evidence>
<evidence type="ECO:0000313" key="1">
    <source>
        <dbReference type="EMBL" id="CAB4135678.1"/>
    </source>
</evidence>
<evidence type="ECO:0000313" key="7">
    <source>
        <dbReference type="EMBL" id="CAB4188891.1"/>
    </source>
</evidence>
<evidence type="ECO:0000313" key="9">
    <source>
        <dbReference type="EMBL" id="CAB4216229.1"/>
    </source>
</evidence>
<evidence type="ECO:0000313" key="8">
    <source>
        <dbReference type="EMBL" id="CAB4191986.1"/>
    </source>
</evidence>
<dbReference type="EMBL" id="LR798423">
    <property type="protein sequence ID" value="CAB5230655.1"/>
    <property type="molecule type" value="Genomic_DNA"/>
</dbReference>
<dbReference type="EMBL" id="LR796548">
    <property type="protein sequence ID" value="CAB4150778.1"/>
    <property type="molecule type" value="Genomic_DNA"/>
</dbReference>
<organism evidence="7">
    <name type="scientific">uncultured Caudovirales phage</name>
    <dbReference type="NCBI Taxonomy" id="2100421"/>
    <lineage>
        <taxon>Viruses</taxon>
        <taxon>Duplodnaviria</taxon>
        <taxon>Heunggongvirae</taxon>
        <taxon>Uroviricota</taxon>
        <taxon>Caudoviricetes</taxon>
        <taxon>Peduoviridae</taxon>
        <taxon>Maltschvirus</taxon>
        <taxon>Maltschvirus maltsch</taxon>
    </lineage>
</organism>
<accession>A0A6J5R5W6</accession>
<sequence>MTQEFLEKTDTAGNIIYTSKTGEKLNMEPVQEKNKDVVATMTFPAEQLIEMFKDYTMTGEAIEEMIASYDYDNVIESAIENIDWNDKVTDVLGDIDLEDYISTSSIVDSVMEAVDYGDIANEVKQHMEEPDAESMARDLLSQFSYESPCHTGKLYIESVESIIEGYMKKQLEGVIQPTTIVDNQVVLRSFTIQEINEVLDSLQYTEYNKSRILTSLSLK</sequence>
<dbReference type="EMBL" id="LR797180">
    <property type="protein sequence ID" value="CAB4191986.1"/>
    <property type="molecule type" value="Genomic_DNA"/>
</dbReference>